<dbReference type="AlphaFoldDB" id="A0A3N1NT14"/>
<keyword evidence="1" id="KW-1133">Transmembrane helix</keyword>
<gene>
    <name evidence="2" type="ORF">EDC38_2809</name>
</gene>
<feature type="transmembrane region" description="Helical" evidence="1">
    <location>
        <begin position="69"/>
        <end position="90"/>
    </location>
</feature>
<evidence type="ECO:0000313" key="3">
    <source>
        <dbReference type="Proteomes" id="UP000273643"/>
    </source>
</evidence>
<proteinExistence type="predicted"/>
<name>A0A3N1NT14_9GAMM</name>
<keyword evidence="1" id="KW-0472">Membrane</keyword>
<protein>
    <submittedName>
        <fullName evidence="2">Uncharacterized protein DUF3325</fullName>
    </submittedName>
</protein>
<dbReference type="RefSeq" id="WP_170162944.1">
    <property type="nucleotide sequence ID" value="NZ_JBHYFO010000019.1"/>
</dbReference>
<keyword evidence="1" id="KW-0812">Transmembrane</keyword>
<dbReference type="Pfam" id="PF11804">
    <property type="entry name" value="DUF3325"/>
    <property type="match status" value="1"/>
</dbReference>
<dbReference type="Proteomes" id="UP000273643">
    <property type="component" value="Unassembled WGS sequence"/>
</dbReference>
<reference evidence="2 3" key="1">
    <citation type="submission" date="2018-11" db="EMBL/GenBank/DDBJ databases">
        <title>Genomic Encyclopedia of Type Strains, Phase IV (KMG-IV): sequencing the most valuable type-strain genomes for metagenomic binning, comparative biology and taxonomic classification.</title>
        <authorList>
            <person name="Goeker M."/>
        </authorList>
    </citation>
    <scope>NUCLEOTIDE SEQUENCE [LARGE SCALE GENOMIC DNA]</scope>
    <source>
        <strain evidence="2 3">DSM 16974</strain>
    </source>
</reference>
<organism evidence="2 3">
    <name type="scientific">Marinimicrobium koreense</name>
    <dbReference type="NCBI Taxonomy" id="306545"/>
    <lineage>
        <taxon>Bacteria</taxon>
        <taxon>Pseudomonadati</taxon>
        <taxon>Pseudomonadota</taxon>
        <taxon>Gammaproteobacteria</taxon>
        <taxon>Cellvibrionales</taxon>
        <taxon>Cellvibrionaceae</taxon>
        <taxon>Marinimicrobium</taxon>
    </lineage>
</organism>
<keyword evidence="3" id="KW-1185">Reference proteome</keyword>
<dbReference type="EMBL" id="RJUK01000002">
    <property type="protein sequence ID" value="ROQ18581.1"/>
    <property type="molecule type" value="Genomic_DNA"/>
</dbReference>
<accession>A0A3N1NT14</accession>
<sequence>MTGVVITLFVSQLLLALSLPSHLRTLNPVLARNPARFRRLALALRGVGYPLLAGSTAPAVVHWGAALGLTYWFGLFALTGLSAALGLEFLNRRHAR</sequence>
<dbReference type="InterPro" id="IPR021762">
    <property type="entry name" value="DUF3325"/>
</dbReference>
<evidence type="ECO:0000313" key="2">
    <source>
        <dbReference type="EMBL" id="ROQ18581.1"/>
    </source>
</evidence>
<comment type="caution">
    <text evidence="2">The sequence shown here is derived from an EMBL/GenBank/DDBJ whole genome shotgun (WGS) entry which is preliminary data.</text>
</comment>
<evidence type="ECO:0000256" key="1">
    <source>
        <dbReference type="SAM" id="Phobius"/>
    </source>
</evidence>